<dbReference type="EMBL" id="JBHFQA010000003">
    <property type="protein sequence ID" value="KAL2101853.1"/>
    <property type="molecule type" value="Genomic_DNA"/>
</dbReference>
<evidence type="ECO:0000313" key="4">
    <source>
        <dbReference type="EMBL" id="KAL2101853.1"/>
    </source>
</evidence>
<comment type="caution">
    <text evidence="4">The sequence shown here is derived from an EMBL/GenBank/DDBJ whole genome shotgun (WGS) entry which is preliminary data.</text>
</comment>
<dbReference type="AlphaFoldDB" id="A0ABD1KSV2"/>
<keyword evidence="5" id="KW-1185">Reference proteome</keyword>
<evidence type="ECO:0000256" key="2">
    <source>
        <dbReference type="ARBA" id="ARBA00023157"/>
    </source>
</evidence>
<organism evidence="4 5">
    <name type="scientific">Coilia grayii</name>
    <name type="common">Gray's grenadier anchovy</name>
    <dbReference type="NCBI Taxonomy" id="363190"/>
    <lineage>
        <taxon>Eukaryota</taxon>
        <taxon>Metazoa</taxon>
        <taxon>Chordata</taxon>
        <taxon>Craniata</taxon>
        <taxon>Vertebrata</taxon>
        <taxon>Euteleostomi</taxon>
        <taxon>Actinopterygii</taxon>
        <taxon>Neopterygii</taxon>
        <taxon>Teleostei</taxon>
        <taxon>Clupei</taxon>
        <taxon>Clupeiformes</taxon>
        <taxon>Clupeoidei</taxon>
        <taxon>Engraulidae</taxon>
        <taxon>Coilinae</taxon>
        <taxon>Coilia</taxon>
    </lineage>
</organism>
<name>A0ABD1KSV2_9TELE</name>
<sequence>MRTLLPLLMVDQTPESTSTQERDPCVDHTVLEDPWRATTNRLNAKKCDNLLLWQGWYRLLHEGASTRMPETCVPMNRCGTDIPMWLNGAHPRLEDGIVTREVCGHWYNILTLAASCCHFKPPSIRVKACPGNYTVYELVGPKFCFTTYCMEPGTVFQQRLRLKMVLKRELSHTEMAQFASQFPSNAAWLNRTCECCMVKSHV</sequence>
<dbReference type="PANTHER" id="PTHR36191">
    <property type="entry name" value="ENDO/EXONUCLEASE/PHOSPHATASE DOMAIN-CONTAINING PROTEIN-RELATED"/>
    <property type="match status" value="1"/>
</dbReference>
<accession>A0ABD1KSV2</accession>
<keyword evidence="1" id="KW-0732">Signal</keyword>
<dbReference type="Pfam" id="PF23283">
    <property type="entry name" value="D8C_UMOD"/>
    <property type="match status" value="1"/>
</dbReference>
<dbReference type="InterPro" id="IPR057774">
    <property type="entry name" value="D8C_UMOD/GP2/OIT3-like"/>
</dbReference>
<gene>
    <name evidence="4" type="ORF">ACEWY4_003614</name>
</gene>
<evidence type="ECO:0000256" key="1">
    <source>
        <dbReference type="ARBA" id="ARBA00022729"/>
    </source>
</evidence>
<protein>
    <recommendedName>
        <fullName evidence="3">UMOD/GP2/OIT3-like D8C domain-containing protein</fullName>
    </recommendedName>
</protein>
<dbReference type="Proteomes" id="UP001591681">
    <property type="component" value="Unassembled WGS sequence"/>
</dbReference>
<proteinExistence type="predicted"/>
<evidence type="ECO:0000313" key="5">
    <source>
        <dbReference type="Proteomes" id="UP001591681"/>
    </source>
</evidence>
<feature type="domain" description="UMOD/GP2/OIT3-like D8C" evidence="3">
    <location>
        <begin position="57"/>
        <end position="149"/>
    </location>
</feature>
<reference evidence="4 5" key="1">
    <citation type="submission" date="2024-09" db="EMBL/GenBank/DDBJ databases">
        <title>A chromosome-level genome assembly of Gray's grenadier anchovy, Coilia grayii.</title>
        <authorList>
            <person name="Fu Z."/>
        </authorList>
    </citation>
    <scope>NUCLEOTIDE SEQUENCE [LARGE SCALE GENOMIC DNA]</scope>
    <source>
        <strain evidence="4">G4</strain>
        <tissue evidence="4">Muscle</tissue>
    </source>
</reference>
<dbReference type="PANTHER" id="PTHR36191:SF4">
    <property type="entry name" value="VWFD DOMAIN-CONTAINING PROTEIN"/>
    <property type="match status" value="1"/>
</dbReference>
<keyword evidence="2" id="KW-1015">Disulfide bond</keyword>
<evidence type="ECO:0000259" key="3">
    <source>
        <dbReference type="Pfam" id="PF23283"/>
    </source>
</evidence>